<dbReference type="InterPro" id="IPR020846">
    <property type="entry name" value="MFS_dom"/>
</dbReference>
<dbReference type="Gene3D" id="1.20.1720.10">
    <property type="entry name" value="Multidrug resistance protein D"/>
    <property type="match status" value="2"/>
</dbReference>
<dbReference type="EMBL" id="JAVRFG010000101">
    <property type="protein sequence ID" value="MDT0495625.1"/>
    <property type="molecule type" value="Genomic_DNA"/>
</dbReference>
<feature type="transmembrane region" description="Helical" evidence="9">
    <location>
        <begin position="363"/>
        <end position="388"/>
    </location>
</feature>
<feature type="compositionally biased region" description="Low complexity" evidence="8">
    <location>
        <begin position="522"/>
        <end position="550"/>
    </location>
</feature>
<proteinExistence type="predicted"/>
<feature type="transmembrane region" description="Helical" evidence="9">
    <location>
        <begin position="338"/>
        <end position="357"/>
    </location>
</feature>
<evidence type="ECO:0000256" key="7">
    <source>
        <dbReference type="ARBA" id="ARBA00023251"/>
    </source>
</evidence>
<accession>A0ABU2WDN7</accession>
<protein>
    <submittedName>
        <fullName evidence="11">MFS transporter</fullName>
    </submittedName>
</protein>
<name>A0ABU2WDN7_9ACTN</name>
<evidence type="ECO:0000256" key="9">
    <source>
        <dbReference type="SAM" id="Phobius"/>
    </source>
</evidence>
<feature type="transmembrane region" description="Helical" evidence="9">
    <location>
        <begin position="310"/>
        <end position="331"/>
    </location>
</feature>
<feature type="transmembrane region" description="Helical" evidence="9">
    <location>
        <begin position="111"/>
        <end position="132"/>
    </location>
</feature>
<comment type="caution">
    <text evidence="11">The sequence shown here is derived from an EMBL/GenBank/DDBJ whole genome shotgun (WGS) entry which is preliminary data.</text>
</comment>
<feature type="transmembrane region" description="Helical" evidence="9">
    <location>
        <begin position="237"/>
        <end position="254"/>
    </location>
</feature>
<dbReference type="PROSITE" id="PS50850">
    <property type="entry name" value="MFS"/>
    <property type="match status" value="1"/>
</dbReference>
<feature type="transmembrane region" description="Helical" evidence="9">
    <location>
        <begin position="275"/>
        <end position="298"/>
    </location>
</feature>
<keyword evidence="5 9" id="KW-1133">Transmembrane helix</keyword>
<dbReference type="RefSeq" id="WP_311606235.1">
    <property type="nucleotide sequence ID" value="NZ_JAVRFG010000101.1"/>
</dbReference>
<feature type="transmembrane region" description="Helical" evidence="9">
    <location>
        <begin position="171"/>
        <end position="194"/>
    </location>
</feature>
<keyword evidence="7" id="KW-0046">Antibiotic resistance</keyword>
<evidence type="ECO:0000256" key="3">
    <source>
        <dbReference type="ARBA" id="ARBA00022475"/>
    </source>
</evidence>
<feature type="transmembrane region" description="Helical" evidence="9">
    <location>
        <begin position="86"/>
        <end position="105"/>
    </location>
</feature>
<gene>
    <name evidence="11" type="ORF">RM717_34615</name>
</gene>
<keyword evidence="3" id="KW-1003">Cell membrane</keyword>
<dbReference type="Pfam" id="PF07690">
    <property type="entry name" value="MFS_1"/>
    <property type="match status" value="1"/>
</dbReference>
<comment type="subcellular location">
    <subcellularLocation>
        <location evidence="1">Cell membrane</location>
        <topology evidence="1">Multi-pass membrane protein</topology>
    </subcellularLocation>
</comment>
<feature type="transmembrane region" description="Helical" evidence="9">
    <location>
        <begin position="21"/>
        <end position="44"/>
    </location>
</feature>
<keyword evidence="4 9" id="KW-0812">Transmembrane</keyword>
<feature type="transmembrane region" description="Helical" evidence="9">
    <location>
        <begin position="144"/>
        <end position="165"/>
    </location>
</feature>
<keyword evidence="6 9" id="KW-0472">Membrane</keyword>
<evidence type="ECO:0000313" key="11">
    <source>
        <dbReference type="EMBL" id="MDT0495625.1"/>
    </source>
</evidence>
<dbReference type="InterPro" id="IPR011701">
    <property type="entry name" value="MFS"/>
</dbReference>
<dbReference type="PANTHER" id="PTHR42718:SF47">
    <property type="entry name" value="METHYL VIOLOGEN RESISTANCE PROTEIN SMVA"/>
    <property type="match status" value="1"/>
</dbReference>
<dbReference type="CDD" id="cd17321">
    <property type="entry name" value="MFS_MMR_MDR_like"/>
    <property type="match status" value="1"/>
</dbReference>
<feature type="transmembrane region" description="Helical" evidence="9">
    <location>
        <begin position="56"/>
        <end position="74"/>
    </location>
</feature>
<evidence type="ECO:0000259" key="10">
    <source>
        <dbReference type="PROSITE" id="PS50850"/>
    </source>
</evidence>
<sequence>MTEAAAAAPPPKAGRRQWIGLAVLALPAMLISMDMTVLYLAVPALSADLAPSSSELLWILDIYAFLVAGFLITMGSLGDRIGRRRLLLIGATAFGIASVVAAYSNTAEMLIAARALLGIAGATLMPSTLALIRNMFHDPAQRATAIAVWMTAFMVGMSIGPLVGGAFLTNFWWGSVFLMAVPAMVLLLVTAPLLLPEYKDPNPGRLDLLSLVLSVGAMITLVYGVKELAKDGIAVEPLVYVAVGAALTAVFILRQRSLETPLLDLKLFSNRKFSASLATMTLVLFAMAGMFLFMAQYLQLILGMSPFEAGLWTLPQTAAMMVVGAVTPALVKKYRPAYVMAAGLVVGVIGCSLYTQLDGGQLALLVTGNVIFALGIGPMTIMGTDMILGAVPAERAGVASAMSETNQEFGTALGVAVLGSIGTSVYRSDLAEQMPAGVDAQSAEMARDTLGAALAVADKLPGATGDALTDAARSAFTHGLHVNATVSAVLIGIAAVLVAVLLKHVRPTAPDGEAAGSGTPDGDSAAAEEPKAAADGAPAAVASGGSPAADPVREQPVADGSSVGR</sequence>
<evidence type="ECO:0000256" key="1">
    <source>
        <dbReference type="ARBA" id="ARBA00004651"/>
    </source>
</evidence>
<keyword evidence="2" id="KW-0813">Transport</keyword>
<feature type="transmembrane region" description="Helical" evidence="9">
    <location>
        <begin position="480"/>
        <end position="502"/>
    </location>
</feature>
<evidence type="ECO:0000256" key="5">
    <source>
        <dbReference type="ARBA" id="ARBA00022989"/>
    </source>
</evidence>
<keyword evidence="12" id="KW-1185">Reference proteome</keyword>
<dbReference type="PANTHER" id="PTHR42718">
    <property type="entry name" value="MAJOR FACILITATOR SUPERFAMILY MULTIDRUG TRANSPORTER MFSC"/>
    <property type="match status" value="1"/>
</dbReference>
<evidence type="ECO:0000256" key="4">
    <source>
        <dbReference type="ARBA" id="ARBA00022692"/>
    </source>
</evidence>
<evidence type="ECO:0000256" key="6">
    <source>
        <dbReference type="ARBA" id="ARBA00023136"/>
    </source>
</evidence>
<evidence type="ECO:0000256" key="8">
    <source>
        <dbReference type="SAM" id="MobiDB-lite"/>
    </source>
</evidence>
<evidence type="ECO:0000256" key="2">
    <source>
        <dbReference type="ARBA" id="ARBA00022448"/>
    </source>
</evidence>
<reference evidence="12" key="1">
    <citation type="submission" date="2023-07" db="EMBL/GenBank/DDBJ databases">
        <title>30 novel species of actinomycetes from the DSMZ collection.</title>
        <authorList>
            <person name="Nouioui I."/>
        </authorList>
    </citation>
    <scope>NUCLEOTIDE SEQUENCE [LARGE SCALE GENOMIC DNA]</scope>
    <source>
        <strain evidence="12">DSM 40932</strain>
    </source>
</reference>
<evidence type="ECO:0000313" key="12">
    <source>
        <dbReference type="Proteomes" id="UP001180556"/>
    </source>
</evidence>
<dbReference type="SUPFAM" id="SSF103473">
    <property type="entry name" value="MFS general substrate transporter"/>
    <property type="match status" value="1"/>
</dbReference>
<feature type="transmembrane region" description="Helical" evidence="9">
    <location>
        <begin position="206"/>
        <end position="225"/>
    </location>
</feature>
<dbReference type="InterPro" id="IPR036259">
    <property type="entry name" value="MFS_trans_sf"/>
</dbReference>
<organism evidence="11 12">
    <name type="scientific">Streptomyces stephensoniae</name>
    <dbReference type="NCBI Taxonomy" id="3375367"/>
    <lineage>
        <taxon>Bacteria</taxon>
        <taxon>Bacillati</taxon>
        <taxon>Actinomycetota</taxon>
        <taxon>Actinomycetes</taxon>
        <taxon>Kitasatosporales</taxon>
        <taxon>Streptomycetaceae</taxon>
        <taxon>Streptomyces</taxon>
    </lineage>
</organism>
<feature type="region of interest" description="Disordered" evidence="8">
    <location>
        <begin position="508"/>
        <end position="565"/>
    </location>
</feature>
<feature type="domain" description="Major facilitator superfamily (MFS) profile" evidence="10">
    <location>
        <begin position="20"/>
        <end position="506"/>
    </location>
</feature>
<dbReference type="Proteomes" id="UP001180556">
    <property type="component" value="Unassembled WGS sequence"/>
</dbReference>